<evidence type="ECO:0000256" key="5">
    <source>
        <dbReference type="SAM" id="Phobius"/>
    </source>
</evidence>
<comment type="caution">
    <text evidence="6">The sequence shown here is derived from an EMBL/GenBank/DDBJ whole genome shotgun (WGS) entry which is preliminary data.</text>
</comment>
<dbReference type="AlphaFoldDB" id="A0A6P2C6R6"/>
<feature type="transmembrane region" description="Helical" evidence="5">
    <location>
        <begin position="432"/>
        <end position="452"/>
    </location>
</feature>
<feature type="transmembrane region" description="Helical" evidence="5">
    <location>
        <begin position="488"/>
        <end position="513"/>
    </location>
</feature>
<dbReference type="EMBL" id="RPFW01000001">
    <property type="protein sequence ID" value="TVZ07132.1"/>
    <property type="molecule type" value="Genomic_DNA"/>
</dbReference>
<dbReference type="PANTHER" id="PTHR12460:SF38">
    <property type="entry name" value="KINETOPLAST-ASSOCIATED PROTEIN-LIKE PROTEIN"/>
    <property type="match status" value="1"/>
</dbReference>
<evidence type="ECO:0008006" key="8">
    <source>
        <dbReference type="Google" id="ProtNLM"/>
    </source>
</evidence>
<feature type="transmembrane region" description="Helical" evidence="5">
    <location>
        <begin position="519"/>
        <end position="539"/>
    </location>
</feature>
<protein>
    <recommendedName>
        <fullName evidence="8">Type IV secretion system protein</fullName>
    </recommendedName>
</protein>
<proteinExistence type="predicted"/>
<feature type="compositionally biased region" description="Polar residues" evidence="4">
    <location>
        <begin position="690"/>
        <end position="727"/>
    </location>
</feature>
<feature type="region of interest" description="Disordered" evidence="4">
    <location>
        <begin position="633"/>
        <end position="749"/>
    </location>
</feature>
<dbReference type="GO" id="GO:0030255">
    <property type="term" value="P:protein secretion by the type IV secretion system"/>
    <property type="evidence" value="ECO:0007669"/>
    <property type="project" value="InterPro"/>
</dbReference>
<sequence>MAEPHPRAGRTRRWRPARALLLAAAIIAIVFSGLFLGHAANAAPLAKAAPAAAASTAEHAAPATTTARLAPGQRNALISPAQPAGGVCSVPGLGDIGGLIGLCNAGSSGVFGDVNNICTPGSPQPELATSGIDSMITTPGSQTMGKTLYDNYGVAGQYWAATGLHCSDMTSLIGNNVAGMVFDMAKSLDRVTITIYQSAAGADILSWLSGSVDQLITALGRAIYFPFLAPMVIIATIWLAWQGLVRKRATRTLEGTIWMVIACAAAIWLIGRPTDFTNVGTTVSNGVTSVLNTAFANLPAEKASNCLPVANGDTQSVTANYSFTSGTGLVDKNANELWTVLVCKPWLDGELGSTQYATGPGQPQTVVNQYGRQLLWAQAVAANEDATSTALVKAKQATFDGIAAQLQQTNPAVYSLFQGDQWTTRLEIGFEALFAAVAAGLLVLLIALTLIILKLGFLLLLVAGPFFLIVGIHPGFGRVIAIRWFEMLVGVLMKQVAVALTLSVLLYCYSLIMSTTDQALPWALKIMMIALVTVAVFIYRKPFQHLFSSVGYGMLGADERAQVSWRESAFGFRRVTANAAGAAMPNVGAARASRWARRGAADAPSAAEAAAGVGGVAAAGATIPEGMQVVAGADSHGTARQWPEAGVGTGRTAPPLPLPPHGGPPAGSSSGPPAGWARGGAAGTGTARRQSQPPTRQNGTAAPASRPSNGTSWPNGASRTRSGESSNGAGGRGAKPPAAPFWSRSRRSK</sequence>
<keyword evidence="7" id="KW-1185">Reference proteome</keyword>
<keyword evidence="2 5" id="KW-1133">Transmembrane helix</keyword>
<reference evidence="6 7" key="1">
    <citation type="submission" date="2018-11" db="EMBL/GenBank/DDBJ databases">
        <title>Trebonia kvetii gen.nov., sp.nov., a novel acidophilic actinobacterium, and proposal of the new actinobacterial family Treboniaceae fam. nov.</title>
        <authorList>
            <person name="Rapoport D."/>
            <person name="Sagova-Mareckova M."/>
            <person name="Sedlacek I."/>
            <person name="Provaznik J."/>
            <person name="Kralova S."/>
            <person name="Pavlinic D."/>
            <person name="Benes V."/>
            <person name="Kopecky J."/>
        </authorList>
    </citation>
    <scope>NUCLEOTIDE SEQUENCE [LARGE SCALE GENOMIC DNA]</scope>
    <source>
        <strain evidence="6 7">15Tr583</strain>
    </source>
</reference>
<dbReference type="Pfam" id="PF04610">
    <property type="entry name" value="TrbL"/>
    <property type="match status" value="1"/>
</dbReference>
<keyword evidence="1 5" id="KW-0812">Transmembrane</keyword>
<evidence type="ECO:0000313" key="6">
    <source>
        <dbReference type="EMBL" id="TVZ07132.1"/>
    </source>
</evidence>
<evidence type="ECO:0000256" key="1">
    <source>
        <dbReference type="ARBA" id="ARBA00022692"/>
    </source>
</evidence>
<feature type="compositionally biased region" description="Low complexity" evidence="4">
    <location>
        <begin position="666"/>
        <end position="676"/>
    </location>
</feature>
<feature type="transmembrane region" description="Helical" evidence="5">
    <location>
        <begin position="458"/>
        <end position="476"/>
    </location>
</feature>
<keyword evidence="3 5" id="KW-0472">Membrane</keyword>
<dbReference type="InterPro" id="IPR007688">
    <property type="entry name" value="Conjugal_tfr_TrbL/VirB6"/>
</dbReference>
<feature type="compositionally biased region" description="Pro residues" evidence="4">
    <location>
        <begin position="654"/>
        <end position="663"/>
    </location>
</feature>
<gene>
    <name evidence="6" type="ORF">EAS64_07430</name>
</gene>
<feature type="transmembrane region" description="Helical" evidence="5">
    <location>
        <begin position="223"/>
        <end position="241"/>
    </location>
</feature>
<evidence type="ECO:0000313" key="7">
    <source>
        <dbReference type="Proteomes" id="UP000460272"/>
    </source>
</evidence>
<evidence type="ECO:0000256" key="2">
    <source>
        <dbReference type="ARBA" id="ARBA00022989"/>
    </source>
</evidence>
<dbReference type="Proteomes" id="UP000460272">
    <property type="component" value="Unassembled WGS sequence"/>
</dbReference>
<name>A0A6P2C6R6_9ACTN</name>
<evidence type="ECO:0000256" key="3">
    <source>
        <dbReference type="ARBA" id="ARBA00023136"/>
    </source>
</evidence>
<evidence type="ECO:0000256" key="4">
    <source>
        <dbReference type="SAM" id="MobiDB-lite"/>
    </source>
</evidence>
<organism evidence="6 7">
    <name type="scientific">Trebonia kvetii</name>
    <dbReference type="NCBI Taxonomy" id="2480626"/>
    <lineage>
        <taxon>Bacteria</taxon>
        <taxon>Bacillati</taxon>
        <taxon>Actinomycetota</taxon>
        <taxon>Actinomycetes</taxon>
        <taxon>Streptosporangiales</taxon>
        <taxon>Treboniaceae</taxon>
        <taxon>Trebonia</taxon>
    </lineage>
</organism>
<dbReference type="OrthoDB" id="3903435at2"/>
<dbReference type="PANTHER" id="PTHR12460">
    <property type="entry name" value="CYCLIN-DEPENDENT KINASE INHIBITOR-RELATED PROTEIN"/>
    <property type="match status" value="1"/>
</dbReference>
<accession>A0A6P2C6R6</accession>